<protein>
    <submittedName>
        <fullName evidence="1">CopG family transcriptional regulator</fullName>
    </submittedName>
</protein>
<dbReference type="OrthoDB" id="598413at2"/>
<dbReference type="SUPFAM" id="SSF47598">
    <property type="entry name" value="Ribbon-helix-helix"/>
    <property type="match status" value="1"/>
</dbReference>
<dbReference type="GO" id="GO:0006355">
    <property type="term" value="P:regulation of DNA-templated transcription"/>
    <property type="evidence" value="ECO:0007669"/>
    <property type="project" value="InterPro"/>
</dbReference>
<dbReference type="EMBL" id="CP022423">
    <property type="protein sequence ID" value="ASM78039.1"/>
    <property type="molecule type" value="Genomic_DNA"/>
</dbReference>
<proteinExistence type="predicted"/>
<dbReference type="RefSeq" id="WP_089417029.1">
    <property type="nucleotide sequence ID" value="NZ_CP022423.1"/>
</dbReference>
<evidence type="ECO:0000313" key="1">
    <source>
        <dbReference type="EMBL" id="ASM78039.1"/>
    </source>
</evidence>
<dbReference type="Pfam" id="PF05534">
    <property type="entry name" value="HicB"/>
    <property type="match status" value="1"/>
</dbReference>
<sequence length="79" mass="8695">MSALSIRLPESLHRNAKIYAAQEGISVNQLVSMALAEKLSALATQDYLEQRAARASRSKFEAALELVPEVVPDDVLDRK</sequence>
<name>A0A221KGH9_VITFI</name>
<dbReference type="Gene3D" id="1.10.1220.10">
    <property type="entry name" value="Met repressor-like"/>
    <property type="match status" value="1"/>
</dbReference>
<dbReference type="InterPro" id="IPR008651">
    <property type="entry name" value="Uncharacterised_HicB"/>
</dbReference>
<dbReference type="InterPro" id="IPR010985">
    <property type="entry name" value="Ribbon_hlx_hlx"/>
</dbReference>
<dbReference type="KEGG" id="vff:VITFI_CDS2261"/>
<evidence type="ECO:0000313" key="2">
    <source>
        <dbReference type="Proteomes" id="UP000199729"/>
    </source>
</evidence>
<organism evidence="1 2">
    <name type="scientific">Vitreoscilla filiformis</name>
    <dbReference type="NCBI Taxonomy" id="63"/>
    <lineage>
        <taxon>Bacteria</taxon>
        <taxon>Pseudomonadati</taxon>
        <taxon>Pseudomonadota</taxon>
        <taxon>Betaproteobacteria</taxon>
        <taxon>Neisseriales</taxon>
        <taxon>Neisseriaceae</taxon>
        <taxon>Vitreoscilla</taxon>
    </lineage>
</organism>
<accession>A0A221KGH9</accession>
<dbReference type="InterPro" id="IPR013321">
    <property type="entry name" value="Arc_rbn_hlx_hlx"/>
</dbReference>
<reference evidence="1 2" key="1">
    <citation type="submission" date="2017-07" db="EMBL/GenBank/DDBJ databases">
        <title>Complete Genome Sequence of the cosmetic ferment Vitreoscilla filiformis (ATCC15551).</title>
        <authorList>
            <person name="Contreras S."/>
            <person name="Sagory-Zalkind P."/>
            <person name="Blanquart H."/>
            <person name="Iltis A."/>
            <person name="Morand S.C."/>
        </authorList>
    </citation>
    <scope>NUCLEOTIDE SEQUENCE [LARGE SCALE GENOMIC DNA]</scope>
    <source>
        <strain evidence="1 2">ATCC 15551</strain>
    </source>
</reference>
<dbReference type="Proteomes" id="UP000199729">
    <property type="component" value="Chromosome"/>
</dbReference>
<keyword evidence="2" id="KW-1185">Reference proteome</keyword>
<dbReference type="AlphaFoldDB" id="A0A221KGH9"/>
<gene>
    <name evidence="1" type="ORF">VITFI_CDS2261</name>
</gene>